<feature type="transmembrane region" description="Helical" evidence="1">
    <location>
        <begin position="31"/>
        <end position="51"/>
    </location>
</feature>
<keyword evidence="1" id="KW-0472">Membrane</keyword>
<keyword evidence="3" id="KW-1185">Reference proteome</keyword>
<name>A0A0Q0XUX0_9PSED</name>
<organism evidence="2 3">
    <name type="scientific">Pseudomonas endophytica</name>
    <dbReference type="NCBI Taxonomy" id="1563157"/>
    <lineage>
        <taxon>Bacteria</taxon>
        <taxon>Pseudomonadati</taxon>
        <taxon>Pseudomonadota</taxon>
        <taxon>Gammaproteobacteria</taxon>
        <taxon>Pseudomonadales</taxon>
        <taxon>Pseudomonadaceae</taxon>
        <taxon>Pseudomonas</taxon>
    </lineage>
</organism>
<dbReference type="RefSeq" id="WP_055102250.1">
    <property type="nucleotide sequence ID" value="NZ_LLWH01000090.1"/>
</dbReference>
<evidence type="ECO:0000313" key="3">
    <source>
        <dbReference type="Proteomes" id="UP000050342"/>
    </source>
</evidence>
<proteinExistence type="predicted"/>
<keyword evidence="1" id="KW-0812">Transmembrane</keyword>
<dbReference type="AlphaFoldDB" id="A0A0Q0XUX0"/>
<keyword evidence="1" id="KW-1133">Transmembrane helix</keyword>
<reference evidence="2 3" key="1">
    <citation type="submission" date="2015-10" db="EMBL/GenBank/DDBJ databases">
        <title>Pseudomonas helleri sp. nov. and Pseudomonas weihenstephanensis sp. nov., isolated from raw cows milk.</title>
        <authorList>
            <person name="Von Neubeck M."/>
            <person name="Huptas C."/>
            <person name="Wenning M."/>
            <person name="Scherer S."/>
        </authorList>
    </citation>
    <scope>NUCLEOTIDE SEQUENCE [LARGE SCALE GENOMIC DNA]</scope>
    <source>
        <strain evidence="2 3">BSTT44</strain>
    </source>
</reference>
<feature type="transmembrane region" description="Helical" evidence="1">
    <location>
        <begin position="58"/>
        <end position="77"/>
    </location>
</feature>
<accession>A0A0Q0XUX0</accession>
<evidence type="ECO:0000313" key="2">
    <source>
        <dbReference type="EMBL" id="KQB54338.1"/>
    </source>
</evidence>
<sequence length="106" mass="11656">MGAAAYTVEDVAGVVAGAVEEHTDAQAQTEFFGVLFLLLLLLVLETFLVAGSIGLRNMIVAAVFSLLIGQFFGGHVVEIFMTSLTPPHGARFYWVRLRLPCEYFRF</sequence>
<protein>
    <submittedName>
        <fullName evidence="2">Uncharacterized protein</fullName>
    </submittedName>
</protein>
<dbReference type="STRING" id="1563157.AQS70_07730"/>
<dbReference type="Proteomes" id="UP000050342">
    <property type="component" value="Unassembled WGS sequence"/>
</dbReference>
<gene>
    <name evidence="2" type="ORF">AQS70_07730</name>
</gene>
<evidence type="ECO:0000256" key="1">
    <source>
        <dbReference type="SAM" id="Phobius"/>
    </source>
</evidence>
<dbReference type="EMBL" id="LLWH01000090">
    <property type="protein sequence ID" value="KQB54338.1"/>
    <property type="molecule type" value="Genomic_DNA"/>
</dbReference>
<comment type="caution">
    <text evidence="2">The sequence shown here is derived from an EMBL/GenBank/DDBJ whole genome shotgun (WGS) entry which is preliminary data.</text>
</comment>